<dbReference type="CDD" id="cd00090">
    <property type="entry name" value="HTH_ARSR"/>
    <property type="match status" value="1"/>
</dbReference>
<keyword evidence="3" id="KW-1185">Reference proteome</keyword>
<dbReference type="AlphaFoldDB" id="A0A2U8PW41"/>
<dbReference type="Gene3D" id="1.10.10.10">
    <property type="entry name" value="Winged helix-like DNA-binding domain superfamily/Winged helix DNA-binding domain"/>
    <property type="match status" value="1"/>
</dbReference>
<dbReference type="RefSeq" id="WP_094890404.1">
    <property type="nucleotide sequence ID" value="NZ_CP029426.2"/>
</dbReference>
<gene>
    <name evidence="2" type="ORF">CIT40_16055</name>
</gene>
<dbReference type="OrthoDB" id="5196525at2"/>
<dbReference type="Proteomes" id="UP000215884">
    <property type="component" value="Chromosome"/>
</dbReference>
<evidence type="ECO:0000259" key="1">
    <source>
        <dbReference type="Pfam" id="PF08100"/>
    </source>
</evidence>
<accession>A0A2U8PW41</accession>
<dbReference type="InterPro" id="IPR012967">
    <property type="entry name" value="COMT_dimerisation"/>
</dbReference>
<dbReference type="InterPro" id="IPR036388">
    <property type="entry name" value="WH-like_DNA-bd_sf"/>
</dbReference>
<feature type="domain" description="O-methyltransferase dimerisation" evidence="1">
    <location>
        <begin position="625"/>
        <end position="694"/>
    </location>
</feature>
<sequence length="711" mass="81193">MARWSNRQVKNFADAAQSLKLYRRAELVDDDTQKSLIEDLYVDPLPADGILNALVRANTSFLIGRKGTGKSTVFQRAQHEIRKQKASISAYLDIKTIFESSDVDPVLLDKLGQQPSALPPETVKQFLLYESFVRAVLLEIRAEMKKQIDATFLSRLREKLLSSSTEIFEALDELIENTRQVAFADITGQQTVTAKNERHQEASSSTKANAKLAGGIKNQLPSIDVEVGASGETAEKATSKADEEFSRVLLRTFNIKGLIGELADLLSEIGITRLYIFIDDFSELPEDAMVVFVDSVLAPLNNWSNELIKFKVAAYPGRIYYGQIDKTKIDELYLDPFKLYGTNDVSNMEEKAIDFTTRVVNTRLKYFCDTDLATFSDSEFQEITKHLFFATMGNPRNLGHILYNLHESHLVYDKAIGTRAIRDAARKYYEEKIEPFFGIQKFRLDTFKERSSIFSLKELLEKIVVRARELRSYRESTVMKTISGRPPTSHFHVLTEFDALLSTLELNFFLTKYFEMKDRDGRKVSVFALNFGLCEKHSIEFGRPAGKREYRLYFVERIFDDTSIIKQYLEQNQEIKCQDCGAIFGLDKLDGLKLYGMSCPTCRTGTCVVTNLSRRYETILENVQTELLLPATELGILETLHSEDRDLAAAEIAADLDCSYQLVGRRGKILEEKGLVDRLMQRNRRRFRLTETARGEYFRDNESRELDLPDG</sequence>
<dbReference type="Pfam" id="PF08100">
    <property type="entry name" value="Dimerisation"/>
    <property type="match status" value="1"/>
</dbReference>
<proteinExistence type="predicted"/>
<protein>
    <submittedName>
        <fullName evidence="2">ArsR family transcriptional regulator</fullName>
    </submittedName>
</protein>
<organism evidence="2 3">
    <name type="scientific">Bradyrhizobium amphicarpaeae</name>
    <dbReference type="NCBI Taxonomy" id="1404768"/>
    <lineage>
        <taxon>Bacteria</taxon>
        <taxon>Pseudomonadati</taxon>
        <taxon>Pseudomonadota</taxon>
        <taxon>Alphaproteobacteria</taxon>
        <taxon>Hyphomicrobiales</taxon>
        <taxon>Nitrobacteraceae</taxon>
        <taxon>Bradyrhizobium</taxon>
    </lineage>
</organism>
<dbReference type="EMBL" id="CP029426">
    <property type="protein sequence ID" value="AWM01398.1"/>
    <property type="molecule type" value="Genomic_DNA"/>
</dbReference>
<dbReference type="GO" id="GO:0006355">
    <property type="term" value="P:regulation of DNA-templated transcription"/>
    <property type="evidence" value="ECO:0007669"/>
    <property type="project" value="UniProtKB-ARBA"/>
</dbReference>
<dbReference type="SUPFAM" id="SSF46785">
    <property type="entry name" value="Winged helix' DNA-binding domain"/>
    <property type="match status" value="1"/>
</dbReference>
<reference evidence="2 3" key="2">
    <citation type="journal article" date="2019" name="Int. J. Syst. Evol. Microbiol.">
        <title>Description and complete genome sequence of Bradyrhizobium amphicarpaeae sp. nov., harbouring photosystem and nitrogen-fixation genes.</title>
        <authorList>
            <person name="Bromfield E.S.P."/>
            <person name="Cloutier S."/>
            <person name="Nguyen H.D.T."/>
        </authorList>
    </citation>
    <scope>NUCLEOTIDE SEQUENCE [LARGE SCALE GENOMIC DNA]</scope>
    <source>
        <strain evidence="2 3">39S1MB</strain>
    </source>
</reference>
<evidence type="ECO:0000313" key="2">
    <source>
        <dbReference type="EMBL" id="AWM01398.1"/>
    </source>
</evidence>
<dbReference type="InterPro" id="IPR011991">
    <property type="entry name" value="ArsR-like_HTH"/>
</dbReference>
<name>A0A2U8PW41_9BRAD</name>
<dbReference type="GO" id="GO:0046983">
    <property type="term" value="F:protein dimerization activity"/>
    <property type="evidence" value="ECO:0007669"/>
    <property type="project" value="InterPro"/>
</dbReference>
<dbReference type="InterPro" id="IPR036390">
    <property type="entry name" value="WH_DNA-bd_sf"/>
</dbReference>
<reference evidence="2 3" key="1">
    <citation type="journal article" date="2017" name="Syst. Appl. Microbiol.">
        <title>Soybeans inoculated with root zone soils of Canadian native legumes harbour diverse and novel Bradyrhizobium spp. that possess agricultural potential.</title>
        <authorList>
            <person name="Bromfield E.S.P."/>
            <person name="Cloutier S."/>
            <person name="Tambong J.T."/>
            <person name="Tran Thi T.V."/>
        </authorList>
    </citation>
    <scope>NUCLEOTIDE SEQUENCE [LARGE SCALE GENOMIC DNA]</scope>
    <source>
        <strain evidence="2 3">39S1MB</strain>
    </source>
</reference>
<dbReference type="KEGG" id="brq:CIT40_16055"/>
<evidence type="ECO:0000313" key="3">
    <source>
        <dbReference type="Proteomes" id="UP000215884"/>
    </source>
</evidence>